<reference evidence="1 2" key="1">
    <citation type="submission" date="2020-07" db="EMBL/GenBank/DDBJ databases">
        <authorList>
            <person name="Partida-Martinez L."/>
            <person name="Huntemann M."/>
            <person name="Clum A."/>
            <person name="Wang J."/>
            <person name="Palaniappan K."/>
            <person name="Ritter S."/>
            <person name="Chen I.-M."/>
            <person name="Stamatis D."/>
            <person name="Reddy T."/>
            <person name="O'Malley R."/>
            <person name="Daum C."/>
            <person name="Shapiro N."/>
            <person name="Ivanova N."/>
            <person name="Kyrpides N."/>
            <person name="Woyke T."/>
        </authorList>
    </citation>
    <scope>NUCLEOTIDE SEQUENCE [LARGE SCALE GENOMIC DNA]</scope>
    <source>
        <strain evidence="1 2">AT2.17</strain>
    </source>
</reference>
<name>A0A7Y9KTW4_9ACTN</name>
<accession>A0A7Y9KTW4</accession>
<protein>
    <submittedName>
        <fullName evidence="1">Uncharacterized protein</fullName>
    </submittedName>
</protein>
<keyword evidence="2" id="KW-1185">Reference proteome</keyword>
<dbReference type="RefSeq" id="WP_179620636.1">
    <property type="nucleotide sequence ID" value="NZ_JACCBW010000003.1"/>
</dbReference>
<dbReference type="Proteomes" id="UP000549911">
    <property type="component" value="Unassembled WGS sequence"/>
</dbReference>
<organism evidence="1 2">
    <name type="scientific">Nocardioides cavernae</name>
    <dbReference type="NCBI Taxonomy" id="1921566"/>
    <lineage>
        <taxon>Bacteria</taxon>
        <taxon>Bacillati</taxon>
        <taxon>Actinomycetota</taxon>
        <taxon>Actinomycetes</taxon>
        <taxon>Propionibacteriales</taxon>
        <taxon>Nocardioidaceae</taxon>
        <taxon>Nocardioides</taxon>
    </lineage>
</organism>
<dbReference type="EMBL" id="JACCBW010000003">
    <property type="protein sequence ID" value="NYE38007.1"/>
    <property type="molecule type" value="Genomic_DNA"/>
</dbReference>
<reference evidence="1 2" key="2">
    <citation type="submission" date="2020-08" db="EMBL/GenBank/DDBJ databases">
        <title>The Agave Microbiome: Exploring the role of microbial communities in plant adaptations to desert environments.</title>
        <authorList>
            <person name="Partida-Martinez L.P."/>
        </authorList>
    </citation>
    <scope>NUCLEOTIDE SEQUENCE [LARGE SCALE GENOMIC DNA]</scope>
    <source>
        <strain evidence="1 2">AT2.17</strain>
    </source>
</reference>
<gene>
    <name evidence="1" type="ORF">F4692_003152</name>
</gene>
<proteinExistence type="predicted"/>
<sequence>MGTLAGASLTFLFQRINASRAEEAARAERLRERRIAAYASFAEKLMEWRRTQVIRSSIPLQSVQPSIPEVDAVKDENRRARAAAWTAFYQVKLVVDDSDLDDLARAALEATRNMKRAKTKRDINAAGDEVRARLEGFLIPAAAQIIA</sequence>
<comment type="caution">
    <text evidence="1">The sequence shown here is derived from an EMBL/GenBank/DDBJ whole genome shotgun (WGS) entry which is preliminary data.</text>
</comment>
<dbReference type="AlphaFoldDB" id="A0A7Y9KTW4"/>
<evidence type="ECO:0000313" key="1">
    <source>
        <dbReference type="EMBL" id="NYE38007.1"/>
    </source>
</evidence>
<evidence type="ECO:0000313" key="2">
    <source>
        <dbReference type="Proteomes" id="UP000549911"/>
    </source>
</evidence>